<sequence length="117" mass="13290">MLTGQRSNWTETKAPTHHRLEPDRCPLSQFHGPREPSQSRQGRNGSRRRWIKASRHHRTRLMMILLSLSRCVSPSESDVWGLFPPAPIQADYDDGNAAVADRPPRVGLVIIAMMLLL</sequence>
<name>A0A2P2NMJ1_RHIMU</name>
<feature type="compositionally biased region" description="Polar residues" evidence="1">
    <location>
        <begin position="1"/>
        <end position="13"/>
    </location>
</feature>
<organism evidence="2">
    <name type="scientific">Rhizophora mucronata</name>
    <name type="common">Asiatic mangrove</name>
    <dbReference type="NCBI Taxonomy" id="61149"/>
    <lineage>
        <taxon>Eukaryota</taxon>
        <taxon>Viridiplantae</taxon>
        <taxon>Streptophyta</taxon>
        <taxon>Embryophyta</taxon>
        <taxon>Tracheophyta</taxon>
        <taxon>Spermatophyta</taxon>
        <taxon>Magnoliopsida</taxon>
        <taxon>eudicotyledons</taxon>
        <taxon>Gunneridae</taxon>
        <taxon>Pentapetalae</taxon>
        <taxon>rosids</taxon>
        <taxon>fabids</taxon>
        <taxon>Malpighiales</taxon>
        <taxon>Rhizophoraceae</taxon>
        <taxon>Rhizophora</taxon>
    </lineage>
</organism>
<dbReference type="AlphaFoldDB" id="A0A2P2NMJ1"/>
<reference evidence="2" key="1">
    <citation type="submission" date="2018-02" db="EMBL/GenBank/DDBJ databases">
        <title>Rhizophora mucronata_Transcriptome.</title>
        <authorList>
            <person name="Meera S.P."/>
            <person name="Sreeshan A."/>
            <person name="Augustine A."/>
        </authorList>
    </citation>
    <scope>NUCLEOTIDE SEQUENCE</scope>
    <source>
        <tissue evidence="2">Leaf</tissue>
    </source>
</reference>
<dbReference type="EMBL" id="GGEC01063156">
    <property type="protein sequence ID" value="MBX43640.1"/>
    <property type="molecule type" value="Transcribed_RNA"/>
</dbReference>
<evidence type="ECO:0000256" key="1">
    <source>
        <dbReference type="SAM" id="MobiDB-lite"/>
    </source>
</evidence>
<protein>
    <submittedName>
        <fullName evidence="2">General transcriptional corepressor CYC8</fullName>
    </submittedName>
</protein>
<feature type="region of interest" description="Disordered" evidence="1">
    <location>
        <begin position="1"/>
        <end position="50"/>
    </location>
</feature>
<proteinExistence type="predicted"/>
<evidence type="ECO:0000313" key="2">
    <source>
        <dbReference type="EMBL" id="MBX43640.1"/>
    </source>
</evidence>
<accession>A0A2P2NMJ1</accession>